<sequence>MSDNVNNQQKNQESSPDKNVFAPSETVETKESGNLFNQIKSFIFSWQLKVIIAAIALISSLWVIFFWKHIIALQSLKGWANHAQAEAIDCMMQDSNDDKYISCSAKLDNQIVPLECGTSLFNMGCRVNYGSASPSVKLQEKSIAN</sequence>
<dbReference type="EMBL" id="CP138348">
    <property type="protein sequence ID" value="WPF88234.1"/>
    <property type="molecule type" value="Genomic_DNA"/>
</dbReference>
<dbReference type="AlphaFoldDB" id="A0AAF0ZFB8"/>
<proteinExistence type="predicted"/>
<keyword evidence="2" id="KW-0812">Transmembrane</keyword>
<keyword evidence="2" id="KW-0472">Membrane</keyword>
<feature type="transmembrane region" description="Helical" evidence="2">
    <location>
        <begin position="46"/>
        <end position="67"/>
    </location>
</feature>
<reference evidence="3" key="1">
    <citation type="submission" date="2023-11" db="EMBL/GenBank/DDBJ databases">
        <title>Genome sequence of Cyanobacterium aponinum BCRC AL20115.</title>
        <authorList>
            <person name="Chang H.-Y."/>
            <person name="Lin K.-M."/>
            <person name="Hsueh H.-T."/>
            <person name="Chu H.-A."/>
            <person name="Kuo C.-H."/>
        </authorList>
    </citation>
    <scope>NUCLEOTIDE SEQUENCE</scope>
    <source>
        <strain evidence="3">AL20115</strain>
    </source>
</reference>
<name>A0AAF0ZFB8_9CHRO</name>
<evidence type="ECO:0000256" key="2">
    <source>
        <dbReference type="SAM" id="Phobius"/>
    </source>
</evidence>
<feature type="compositionally biased region" description="Polar residues" evidence="1">
    <location>
        <begin position="1"/>
        <end position="14"/>
    </location>
</feature>
<dbReference type="RefSeq" id="WP_015220819.1">
    <property type="nucleotide sequence ID" value="NZ_CP138348.1"/>
</dbReference>
<gene>
    <name evidence="3" type="ORF">SAY89_15760</name>
</gene>
<accession>A0AAF0ZFB8</accession>
<protein>
    <submittedName>
        <fullName evidence="3">Uncharacterized protein</fullName>
    </submittedName>
</protein>
<evidence type="ECO:0000313" key="3">
    <source>
        <dbReference type="EMBL" id="WPF88234.1"/>
    </source>
</evidence>
<evidence type="ECO:0000256" key="1">
    <source>
        <dbReference type="SAM" id="MobiDB-lite"/>
    </source>
</evidence>
<organism evidence="3">
    <name type="scientific">Cyanobacterium aponinum AL20115</name>
    <dbReference type="NCBI Taxonomy" id="3090662"/>
    <lineage>
        <taxon>Bacteria</taxon>
        <taxon>Bacillati</taxon>
        <taxon>Cyanobacteriota</taxon>
        <taxon>Cyanophyceae</taxon>
        <taxon>Oscillatoriophycideae</taxon>
        <taxon>Chroococcales</taxon>
        <taxon>Geminocystaceae</taxon>
        <taxon>Cyanobacterium</taxon>
    </lineage>
</organism>
<keyword evidence="2" id="KW-1133">Transmembrane helix</keyword>
<feature type="region of interest" description="Disordered" evidence="1">
    <location>
        <begin position="1"/>
        <end position="23"/>
    </location>
</feature>